<organism evidence="4 5">
    <name type="scientific">Acidilobus saccharovorans (strain DSM 16705 / JCM 18335 / VKM B-2471 / 345-15)</name>
    <dbReference type="NCBI Taxonomy" id="666510"/>
    <lineage>
        <taxon>Archaea</taxon>
        <taxon>Thermoproteota</taxon>
        <taxon>Thermoprotei</taxon>
        <taxon>Acidilobales</taxon>
        <taxon>Acidilobaceae</taxon>
        <taxon>Acidilobus</taxon>
    </lineage>
</organism>
<dbReference type="InParanoid" id="D9PZV3"/>
<dbReference type="InterPro" id="IPR006204">
    <property type="entry name" value="GHMP_kinase_N_dom"/>
</dbReference>
<comment type="subunit">
    <text evidence="2">Homodimer.</text>
</comment>
<sequence>MRAEVETGSRLHGGFYYAAGDWNVRWGSIGFYVDNPKFRAAVELSDREQYRGPQELLEYVKKAAKVAGVQGFNVEVHESPPIHRGFGTGTQVLLSLYMAFKALKGEQPEAVEEAALKLGRSRHSGAGTLAFKYGGFVMDAGLPGRPTPLVTLKMPSEWRFVIIIPKIERGLTDEEEESIMEKRQWGNSESNIAFMTSGALRLAAGIARGDLDDALEGLRFVQRGTGILFASVQGGEYRGKLNDLAAEAWRSRVILAQSSWGPAMYTIVENEYEAQGDVMLMKEIMSNVGLSGEVIISPPRNYGASIKIVG</sequence>
<dbReference type="GO" id="GO:0043793">
    <property type="term" value="F:beta-ribofuranosylaminobenzene 5'-phosphate synthase activity"/>
    <property type="evidence" value="ECO:0007669"/>
    <property type="project" value="UniProtKB-EC"/>
</dbReference>
<dbReference type="GO" id="GO:0005524">
    <property type="term" value="F:ATP binding"/>
    <property type="evidence" value="ECO:0007669"/>
    <property type="project" value="UniProtKB-UniRule"/>
</dbReference>
<comment type="similarity">
    <text evidence="2">Belongs to the beta-RFA-P synthase family.</text>
</comment>
<feature type="domain" description="GHMP kinase N-terminal" evidence="3">
    <location>
        <begin position="59"/>
        <end position="135"/>
    </location>
</feature>
<keyword evidence="1 2" id="KW-0808">Transferase</keyword>
<reference evidence="4 5" key="1">
    <citation type="journal article" date="2010" name="Appl. Environ. Microbiol.">
        <title>The genome sequence of the crenarchaeon Acidilobus saccharovorans supports a new order, Acidilobales, and suggests an important ecological role in terrestrial acidic hot springs.</title>
        <authorList>
            <person name="Mardanov A.V."/>
            <person name="Svetlitchnyi V.A."/>
            <person name="Beletsky A.V."/>
            <person name="Prokofeva M.I."/>
            <person name="Bonch-Osmolovskaya E.A."/>
            <person name="Ravin N.V."/>
            <person name="Skryabin K.G."/>
        </authorList>
    </citation>
    <scope>NUCLEOTIDE SEQUENCE [LARGE SCALE GENOMIC DNA]</scope>
    <source>
        <strain evidence="5">DSM 16705 / JCM 18335 / VKM B-2471 / 345-15</strain>
    </source>
</reference>
<dbReference type="OrthoDB" id="85156at2157"/>
<evidence type="ECO:0000313" key="5">
    <source>
        <dbReference type="Proteomes" id="UP000000346"/>
    </source>
</evidence>
<dbReference type="KEGG" id="asc:ASAC_0184"/>
<comment type="catalytic activity">
    <reaction evidence="2">
        <text>5-phospho-alpha-D-ribose 1-diphosphate + 4-hydroxybenzoate + H(+) = 4-(beta-D-ribofuranosyl)phenol 5'-phosphate + CO2 + diphosphate</text>
        <dbReference type="Rhea" id="RHEA:48556"/>
        <dbReference type="ChEBI" id="CHEBI:15378"/>
        <dbReference type="ChEBI" id="CHEBI:16526"/>
        <dbReference type="ChEBI" id="CHEBI:17879"/>
        <dbReference type="ChEBI" id="CHEBI:33019"/>
        <dbReference type="ChEBI" id="CHEBI:58017"/>
        <dbReference type="ChEBI" id="CHEBI:82767"/>
        <dbReference type="EC" id="2.4.2.54"/>
    </reaction>
</comment>
<dbReference type="STRING" id="666510.ASAC_0184"/>
<dbReference type="eggNOG" id="arCOG01026">
    <property type="taxonomic scope" value="Archaea"/>
</dbReference>
<dbReference type="InterPro" id="IPR004422">
    <property type="entry name" value="RFAP_synthase"/>
</dbReference>
<dbReference type="EC" id="2.4.2.54" evidence="2"/>
<dbReference type="InterPro" id="IPR020568">
    <property type="entry name" value="Ribosomal_Su5_D2-typ_SF"/>
</dbReference>
<evidence type="ECO:0000256" key="1">
    <source>
        <dbReference type="ARBA" id="ARBA00022679"/>
    </source>
</evidence>
<evidence type="ECO:0000313" key="4">
    <source>
        <dbReference type="EMBL" id="ADL18591.1"/>
    </source>
</evidence>
<dbReference type="PIRSF" id="PIRSF004884">
    <property type="entry name" value="Sugar_kin_arch"/>
    <property type="match status" value="1"/>
</dbReference>
<evidence type="ECO:0000256" key="2">
    <source>
        <dbReference type="PIRNR" id="PIRNR004884"/>
    </source>
</evidence>
<dbReference type="Pfam" id="PF00288">
    <property type="entry name" value="GHMP_kinases_N"/>
    <property type="match status" value="1"/>
</dbReference>
<dbReference type="EMBL" id="CP001742">
    <property type="protein sequence ID" value="ADL18591.1"/>
    <property type="molecule type" value="Genomic_DNA"/>
</dbReference>
<dbReference type="PANTHER" id="PTHR20861">
    <property type="entry name" value="HOMOSERINE/4-DIPHOSPHOCYTIDYL-2-C-METHYL-D-ERYTHRITOL KINASE"/>
    <property type="match status" value="1"/>
</dbReference>
<comment type="pathway">
    <text evidence="2">Cofactor biosynthesis; 5,6,7,8-tetrahydromethanopterin biosynthesis.</text>
</comment>
<proteinExistence type="inferred from homology"/>
<keyword evidence="2" id="KW-0328">Glycosyltransferase</keyword>
<gene>
    <name evidence="4" type="ordered locus">ASAC_0184</name>
</gene>
<dbReference type="RefSeq" id="WP_013266103.1">
    <property type="nucleotide sequence ID" value="NC_014374.1"/>
</dbReference>
<protein>
    <recommendedName>
        <fullName evidence="2">Beta-ribofuranosylaminobenzene 5'-phosphate synthase</fullName>
        <shortName evidence="2">Beta-RFA-P synthase</shortName>
        <ecNumber evidence="2">2.4.2.54</ecNumber>
    </recommendedName>
</protein>
<dbReference type="UniPathway" id="UPA00065"/>
<dbReference type="AlphaFoldDB" id="D9PZV3"/>
<dbReference type="PANTHER" id="PTHR20861:SF6">
    <property type="entry name" value="BETA-RIBOFURANOSYLPHENOL 5'-PHOSPHATE SYNTHASE"/>
    <property type="match status" value="1"/>
</dbReference>
<accession>D9PZV3</accession>
<dbReference type="Proteomes" id="UP000000346">
    <property type="component" value="Chromosome"/>
</dbReference>
<evidence type="ECO:0000259" key="3">
    <source>
        <dbReference type="Pfam" id="PF00288"/>
    </source>
</evidence>
<keyword evidence="5" id="KW-1185">Reference proteome</keyword>
<comment type="function">
    <text evidence="2">Catalyzes the condensation of 4-aminobenzoate (pABA) with 5-phospho-alpha-D-ribose 1-diphosphate (PRPP) to produce beta-ribofuranosylaminobenzene 5'-phosphate (beta-RFA-P).</text>
</comment>
<dbReference type="HOGENOM" id="CLU_061764_0_0_2"/>
<dbReference type="GeneID" id="9498401"/>
<dbReference type="SUPFAM" id="SSF54211">
    <property type="entry name" value="Ribosomal protein S5 domain 2-like"/>
    <property type="match status" value="1"/>
</dbReference>
<name>D9PZV3_ACIS3</name>